<organism evidence="1">
    <name type="scientific">marine sediment metagenome</name>
    <dbReference type="NCBI Taxonomy" id="412755"/>
    <lineage>
        <taxon>unclassified sequences</taxon>
        <taxon>metagenomes</taxon>
        <taxon>ecological metagenomes</taxon>
    </lineage>
</organism>
<proteinExistence type="predicted"/>
<name>A0A0F9BP32_9ZZZZ</name>
<comment type="caution">
    <text evidence="1">The sequence shown here is derived from an EMBL/GenBank/DDBJ whole genome shotgun (WGS) entry which is preliminary data.</text>
</comment>
<reference evidence="1" key="1">
    <citation type="journal article" date="2015" name="Nature">
        <title>Complex archaea that bridge the gap between prokaryotes and eukaryotes.</title>
        <authorList>
            <person name="Spang A."/>
            <person name="Saw J.H."/>
            <person name="Jorgensen S.L."/>
            <person name="Zaremba-Niedzwiedzka K."/>
            <person name="Martijn J."/>
            <person name="Lind A.E."/>
            <person name="van Eijk R."/>
            <person name="Schleper C."/>
            <person name="Guy L."/>
            <person name="Ettema T.J."/>
        </authorList>
    </citation>
    <scope>NUCLEOTIDE SEQUENCE</scope>
</reference>
<dbReference type="AlphaFoldDB" id="A0A0F9BP32"/>
<protein>
    <submittedName>
        <fullName evidence="1">Uncharacterized protein</fullName>
    </submittedName>
</protein>
<dbReference type="EMBL" id="LAZR01036904">
    <property type="protein sequence ID" value="KKL23629.1"/>
    <property type="molecule type" value="Genomic_DNA"/>
</dbReference>
<gene>
    <name evidence="1" type="ORF">LCGC14_2423490</name>
</gene>
<evidence type="ECO:0000313" key="1">
    <source>
        <dbReference type="EMBL" id="KKL23629.1"/>
    </source>
</evidence>
<accession>A0A0F9BP32</accession>
<sequence>MFISYDRVDILTKGTPLNVGDGVNFSAELGDDTRLAIYAQATMGTTDLRLAESFITEALVKEKLGEVV</sequence>